<proteinExistence type="predicted"/>
<protein>
    <submittedName>
        <fullName evidence="1">Uncharacterized protein</fullName>
    </submittedName>
</protein>
<gene>
    <name evidence="1" type="ORF">QTG54_015487</name>
</gene>
<dbReference type="InterPro" id="IPR012337">
    <property type="entry name" value="RNaseH-like_sf"/>
</dbReference>
<evidence type="ECO:0000313" key="2">
    <source>
        <dbReference type="Proteomes" id="UP001224775"/>
    </source>
</evidence>
<keyword evidence="2" id="KW-1185">Reference proteome</keyword>
<name>A0AAD8XUM7_9STRA</name>
<evidence type="ECO:0000313" key="1">
    <source>
        <dbReference type="EMBL" id="KAK1733790.1"/>
    </source>
</evidence>
<sequence>MRTELSTSVVNYVISEQATNIVLGLPLHKDGSDSKQSNITRYTSKEAATRIKAEAIARKSRIPSASDLETELDADAACIILEDYYKEFGEESEVIVLEDEGWEGNVRKFMSGIWNCKRNKGGI</sequence>
<dbReference type="EMBL" id="JATAAI010000044">
    <property type="protein sequence ID" value="KAK1733790.1"/>
    <property type="molecule type" value="Genomic_DNA"/>
</dbReference>
<comment type="caution">
    <text evidence="1">The sequence shown here is derived from an EMBL/GenBank/DDBJ whole genome shotgun (WGS) entry which is preliminary data.</text>
</comment>
<dbReference type="AlphaFoldDB" id="A0AAD8XUM7"/>
<reference evidence="1" key="1">
    <citation type="submission" date="2023-06" db="EMBL/GenBank/DDBJ databases">
        <title>Survivors Of The Sea: Transcriptome response of Skeletonema marinoi to long-term dormancy.</title>
        <authorList>
            <person name="Pinder M.I.M."/>
            <person name="Kourtchenko O."/>
            <person name="Robertson E.K."/>
            <person name="Larsson T."/>
            <person name="Maumus F."/>
            <person name="Osuna-Cruz C.M."/>
            <person name="Vancaester E."/>
            <person name="Stenow R."/>
            <person name="Vandepoele K."/>
            <person name="Ploug H."/>
            <person name="Bruchert V."/>
            <person name="Godhe A."/>
            <person name="Topel M."/>
        </authorList>
    </citation>
    <scope>NUCLEOTIDE SEQUENCE</scope>
    <source>
        <strain evidence="1">R05AC</strain>
    </source>
</reference>
<accession>A0AAD8XUM7</accession>
<organism evidence="1 2">
    <name type="scientific">Skeletonema marinoi</name>
    <dbReference type="NCBI Taxonomy" id="267567"/>
    <lineage>
        <taxon>Eukaryota</taxon>
        <taxon>Sar</taxon>
        <taxon>Stramenopiles</taxon>
        <taxon>Ochrophyta</taxon>
        <taxon>Bacillariophyta</taxon>
        <taxon>Coscinodiscophyceae</taxon>
        <taxon>Thalassiosirophycidae</taxon>
        <taxon>Thalassiosirales</taxon>
        <taxon>Skeletonemataceae</taxon>
        <taxon>Skeletonema</taxon>
        <taxon>Skeletonema marinoi-dohrnii complex</taxon>
    </lineage>
</organism>
<dbReference type="SUPFAM" id="SSF53098">
    <property type="entry name" value="Ribonuclease H-like"/>
    <property type="match status" value="1"/>
</dbReference>
<dbReference type="Proteomes" id="UP001224775">
    <property type="component" value="Unassembled WGS sequence"/>
</dbReference>